<name>A0AC59Y2Z8_RANTA</name>
<organism evidence="1 2">
    <name type="scientific">Rangifer tarandus platyrhynchus</name>
    <name type="common">Svalbard reindeer</name>
    <dbReference type="NCBI Taxonomy" id="3082113"/>
    <lineage>
        <taxon>Eukaryota</taxon>
        <taxon>Metazoa</taxon>
        <taxon>Chordata</taxon>
        <taxon>Craniata</taxon>
        <taxon>Vertebrata</taxon>
        <taxon>Euteleostomi</taxon>
        <taxon>Mammalia</taxon>
        <taxon>Eutheria</taxon>
        <taxon>Laurasiatheria</taxon>
        <taxon>Artiodactyla</taxon>
        <taxon>Ruminantia</taxon>
        <taxon>Pecora</taxon>
        <taxon>Cervidae</taxon>
        <taxon>Odocoileinae</taxon>
        <taxon>Rangifer</taxon>
    </lineage>
</organism>
<protein>
    <submittedName>
        <fullName evidence="1">Uncharacterized protein</fullName>
    </submittedName>
</protein>
<evidence type="ECO:0000313" key="1">
    <source>
        <dbReference type="EMBL" id="CAM9338630.1"/>
    </source>
</evidence>
<dbReference type="EMBL" id="OX596085">
    <property type="protein sequence ID" value="CAM9338630.1"/>
    <property type="molecule type" value="Genomic_DNA"/>
</dbReference>
<evidence type="ECO:0000313" key="2">
    <source>
        <dbReference type="Proteomes" id="UP001162501"/>
    </source>
</evidence>
<dbReference type="Proteomes" id="UP001162501">
    <property type="component" value="Chromosome 1"/>
</dbReference>
<sequence>MFHFAAPAYGLANNAEYAWRGREGLGGAGVALGAEGDSGLIRAGRQTSEKTGTAGNRQKERTTRWGCDSANREDSR</sequence>
<reference evidence="1" key="2">
    <citation type="submission" date="2025-03" db="EMBL/GenBank/DDBJ databases">
        <authorList>
            <consortium name="ELIXIR-Norway"/>
            <consortium name="Elixir Norway"/>
        </authorList>
    </citation>
    <scope>NUCLEOTIDE SEQUENCE</scope>
</reference>
<reference evidence="1" key="1">
    <citation type="submission" date="2023-05" db="EMBL/GenBank/DDBJ databases">
        <authorList>
            <consortium name="ELIXIR-Norway"/>
        </authorList>
    </citation>
    <scope>NUCLEOTIDE SEQUENCE</scope>
</reference>
<proteinExistence type="predicted"/>
<gene>
    <name evidence="1" type="ORF">MRATA1EN22A_LOCUS1168</name>
</gene>
<accession>A0AC59Y2Z8</accession>